<evidence type="ECO:0000256" key="5">
    <source>
        <dbReference type="ARBA" id="ARBA00022448"/>
    </source>
</evidence>
<dbReference type="NCBIfam" id="TIGR03421">
    <property type="entry name" value="FeS_CyaY"/>
    <property type="match status" value="1"/>
</dbReference>
<proteinExistence type="inferred from homology"/>
<dbReference type="InterPro" id="IPR017789">
    <property type="entry name" value="Frataxin"/>
</dbReference>
<evidence type="ECO:0000256" key="8">
    <source>
        <dbReference type="ARBA" id="ARBA00023002"/>
    </source>
</evidence>
<dbReference type="GO" id="GO:0005739">
    <property type="term" value="C:mitochondrion"/>
    <property type="evidence" value="ECO:0007669"/>
    <property type="project" value="UniProtKB-SubCell"/>
</dbReference>
<dbReference type="GO" id="GO:0008198">
    <property type="term" value="F:ferrous iron binding"/>
    <property type="evidence" value="ECO:0007669"/>
    <property type="project" value="TreeGrafter"/>
</dbReference>
<evidence type="ECO:0000256" key="4">
    <source>
        <dbReference type="ARBA" id="ARBA00022434"/>
    </source>
</evidence>
<dbReference type="Proteomes" id="UP001154114">
    <property type="component" value="Chromosome 6"/>
</dbReference>
<dbReference type="AlphaFoldDB" id="A0A9N8L2C3"/>
<feature type="domain" description="Alpha-carbonic anhydrase" evidence="13">
    <location>
        <begin position="23"/>
        <end position="283"/>
    </location>
</feature>
<dbReference type="PRINTS" id="PR00904">
    <property type="entry name" value="FRATAXIN"/>
</dbReference>
<evidence type="ECO:0000256" key="10">
    <source>
        <dbReference type="ARBA" id="ARBA00023065"/>
    </source>
</evidence>
<comment type="similarity">
    <text evidence="2">Belongs to the frataxin family.</text>
</comment>
<evidence type="ECO:0000256" key="7">
    <source>
        <dbReference type="ARBA" id="ARBA00022946"/>
    </source>
</evidence>
<dbReference type="SUPFAM" id="SSF55387">
    <property type="entry name" value="Frataxin/Nqo15-like"/>
    <property type="match status" value="1"/>
</dbReference>
<dbReference type="InterPro" id="IPR020895">
    <property type="entry name" value="Frataxin_CS"/>
</dbReference>
<accession>A0A9N8L2C3</accession>
<evidence type="ECO:0000256" key="12">
    <source>
        <dbReference type="ARBA" id="ARBA00047990"/>
    </source>
</evidence>
<evidence type="ECO:0000256" key="6">
    <source>
        <dbReference type="ARBA" id="ARBA00022496"/>
    </source>
</evidence>
<dbReference type="GO" id="GO:0016226">
    <property type="term" value="P:iron-sulfur cluster assembly"/>
    <property type="evidence" value="ECO:0007669"/>
    <property type="project" value="InterPro"/>
</dbReference>
<dbReference type="GO" id="GO:0006826">
    <property type="term" value="P:iron ion transport"/>
    <property type="evidence" value="ECO:0007669"/>
    <property type="project" value="UniProtKB-KW"/>
</dbReference>
<dbReference type="PANTHER" id="PTHR16821">
    <property type="entry name" value="FRATAXIN"/>
    <property type="match status" value="1"/>
</dbReference>
<dbReference type="PROSITE" id="PS50810">
    <property type="entry name" value="FRATAXIN_2"/>
    <property type="match status" value="1"/>
</dbReference>
<evidence type="ECO:0000256" key="3">
    <source>
        <dbReference type="ARBA" id="ARBA00013107"/>
    </source>
</evidence>
<keyword evidence="10" id="KW-0406">Ion transport</keyword>
<dbReference type="NCBIfam" id="TIGR03422">
    <property type="entry name" value="mito_frataxin"/>
    <property type="match status" value="1"/>
</dbReference>
<evidence type="ECO:0000313" key="15">
    <source>
        <dbReference type="Proteomes" id="UP001154114"/>
    </source>
</evidence>
<dbReference type="InterPro" id="IPR036398">
    <property type="entry name" value="CA_dom_sf"/>
</dbReference>
<keyword evidence="9" id="KW-0408">Iron</keyword>
<dbReference type="InterPro" id="IPR001148">
    <property type="entry name" value="CA_dom"/>
</dbReference>
<dbReference type="GO" id="GO:0051537">
    <property type="term" value="F:2 iron, 2 sulfur cluster binding"/>
    <property type="evidence" value="ECO:0007669"/>
    <property type="project" value="TreeGrafter"/>
</dbReference>
<dbReference type="PANTHER" id="PTHR16821:SF2">
    <property type="entry name" value="FRATAXIN, MITOCHONDRIAL"/>
    <property type="match status" value="1"/>
</dbReference>
<evidence type="ECO:0000256" key="9">
    <source>
        <dbReference type="ARBA" id="ARBA00023004"/>
    </source>
</evidence>
<dbReference type="SMART" id="SM01057">
    <property type="entry name" value="Carb_anhydrase"/>
    <property type="match status" value="1"/>
</dbReference>
<dbReference type="GO" id="GO:0008199">
    <property type="term" value="F:ferric iron binding"/>
    <property type="evidence" value="ECO:0007669"/>
    <property type="project" value="InterPro"/>
</dbReference>
<keyword evidence="11" id="KW-0496">Mitochondrion</keyword>
<evidence type="ECO:0000256" key="11">
    <source>
        <dbReference type="ARBA" id="ARBA00023128"/>
    </source>
</evidence>
<dbReference type="InterPro" id="IPR002908">
    <property type="entry name" value="Frataxin/CyaY"/>
</dbReference>
<dbReference type="SMART" id="SM01219">
    <property type="entry name" value="Frataxin_Cyay"/>
    <property type="match status" value="1"/>
</dbReference>
<comment type="subcellular location">
    <subcellularLocation>
        <location evidence="1">Mitochondrion</location>
    </subcellularLocation>
</comment>
<dbReference type="SUPFAM" id="SSF51069">
    <property type="entry name" value="Carbonic anhydrase"/>
    <property type="match status" value="1"/>
</dbReference>
<evidence type="ECO:0000256" key="1">
    <source>
        <dbReference type="ARBA" id="ARBA00004173"/>
    </source>
</evidence>
<keyword evidence="7" id="KW-0809">Transit peptide</keyword>
<dbReference type="Gene3D" id="3.30.920.10">
    <property type="entry name" value="Frataxin/CyaY"/>
    <property type="match status" value="1"/>
</dbReference>
<protein>
    <recommendedName>
        <fullName evidence="3">ferroxidase</fullName>
        <ecNumber evidence="3">1.16.3.1</ecNumber>
    </recommendedName>
</protein>
<dbReference type="OrthoDB" id="429145at2759"/>
<keyword evidence="15" id="KW-1185">Reference proteome</keyword>
<organism evidence="14 15">
    <name type="scientific">Chrysodeixis includens</name>
    <name type="common">Soybean looper</name>
    <name type="synonym">Pseudoplusia includens</name>
    <dbReference type="NCBI Taxonomy" id="689277"/>
    <lineage>
        <taxon>Eukaryota</taxon>
        <taxon>Metazoa</taxon>
        <taxon>Ecdysozoa</taxon>
        <taxon>Arthropoda</taxon>
        <taxon>Hexapoda</taxon>
        <taxon>Insecta</taxon>
        <taxon>Pterygota</taxon>
        <taxon>Neoptera</taxon>
        <taxon>Endopterygota</taxon>
        <taxon>Lepidoptera</taxon>
        <taxon>Glossata</taxon>
        <taxon>Ditrysia</taxon>
        <taxon>Noctuoidea</taxon>
        <taxon>Noctuidae</taxon>
        <taxon>Plusiinae</taxon>
        <taxon>Chrysodeixis</taxon>
    </lineage>
</organism>
<keyword evidence="5" id="KW-0813">Transport</keyword>
<dbReference type="GO" id="GO:0034986">
    <property type="term" value="F:iron chaperone activity"/>
    <property type="evidence" value="ECO:0007669"/>
    <property type="project" value="TreeGrafter"/>
</dbReference>
<dbReference type="Gene3D" id="3.10.200.10">
    <property type="entry name" value="Alpha carbonic anhydrase"/>
    <property type="match status" value="1"/>
</dbReference>
<dbReference type="Pfam" id="PF00194">
    <property type="entry name" value="Carb_anhydrase"/>
    <property type="match status" value="1"/>
</dbReference>
<dbReference type="CDD" id="cd00503">
    <property type="entry name" value="Frataxin"/>
    <property type="match status" value="1"/>
</dbReference>
<evidence type="ECO:0000256" key="2">
    <source>
        <dbReference type="ARBA" id="ARBA00008183"/>
    </source>
</evidence>
<sequence>MSYHKDDEEVPLPPLDLEDPTVPTYGTNEYIQHWSRFEGQLPSPIDVSITGSVFYQCPELKWYNFDVYPHKVKLTNTGYTIIISSKWKTERPYLEGGPFLEKHILSQIHFHWGANMMEGSDHTVDQRRYPAEMQVTFFRSEYMTQQEAMKHPDGVTMICYLIKVSRSEKKKISYGVNPDERLSWVIDGFPRVREAQTHTRIGPYPMSRLLPMFYEDYFLYWGRLDTAHGESFAIKWLVPRITLFASLEQIKEFRRLWDPWDEPNLRNFRPLQERGDRRVFFINPHWCQYNSLLPIPRLPEPSISVLSPAYIKNPKLLPPQNRKSDSSHGEVLLNHCPRIPSRNVGLPISRQFASTPSTPEVSDVEPAVFEEICNETLESLCDYFEEIVDLAPNLKGADVTFSDGVLTVSLGSTYGTYVINRQTPNKQIWLSSPVSGPKRYDLVLKDNGYWVYKHDGMTLHQLLQNEISKIVKNKVEFDKCSHSLV</sequence>
<dbReference type="EMBL" id="LR824009">
    <property type="protein sequence ID" value="CAD0197401.1"/>
    <property type="molecule type" value="Genomic_DNA"/>
</dbReference>
<evidence type="ECO:0000259" key="13">
    <source>
        <dbReference type="PROSITE" id="PS51144"/>
    </source>
</evidence>
<dbReference type="Pfam" id="PF01491">
    <property type="entry name" value="Frataxin_Cyay"/>
    <property type="match status" value="1"/>
</dbReference>
<keyword evidence="4" id="KW-0409">Iron storage</keyword>
<dbReference type="GO" id="GO:0006879">
    <property type="term" value="P:intracellular iron ion homeostasis"/>
    <property type="evidence" value="ECO:0007669"/>
    <property type="project" value="UniProtKB-KW"/>
</dbReference>
<keyword evidence="8" id="KW-0560">Oxidoreductase</keyword>
<dbReference type="GO" id="GO:0004322">
    <property type="term" value="F:ferroxidase activity"/>
    <property type="evidence" value="ECO:0007669"/>
    <property type="project" value="UniProtKB-EC"/>
</dbReference>
<comment type="catalytic activity">
    <reaction evidence="12">
        <text>4 Fe(2+) + O2 + 4 H(+) = 4 Fe(3+) + 2 H2O</text>
        <dbReference type="Rhea" id="RHEA:11148"/>
        <dbReference type="ChEBI" id="CHEBI:15377"/>
        <dbReference type="ChEBI" id="CHEBI:15378"/>
        <dbReference type="ChEBI" id="CHEBI:15379"/>
        <dbReference type="ChEBI" id="CHEBI:29033"/>
        <dbReference type="ChEBI" id="CHEBI:29034"/>
        <dbReference type="EC" id="1.16.3.1"/>
    </reaction>
</comment>
<keyword evidence="6" id="KW-0410">Iron transport</keyword>
<reference evidence="14" key="1">
    <citation type="submission" date="2021-12" db="EMBL/GenBank/DDBJ databases">
        <authorList>
            <person name="King R."/>
        </authorList>
    </citation>
    <scope>NUCLEOTIDE SEQUENCE</scope>
</reference>
<dbReference type="EC" id="1.16.3.1" evidence="3"/>
<dbReference type="PROSITE" id="PS51144">
    <property type="entry name" value="ALPHA_CA_2"/>
    <property type="match status" value="1"/>
</dbReference>
<dbReference type="InterPro" id="IPR036524">
    <property type="entry name" value="Frataxin/CyaY_sf"/>
</dbReference>
<evidence type="ECO:0000313" key="14">
    <source>
        <dbReference type="EMBL" id="CAD0197401.1"/>
    </source>
</evidence>
<gene>
    <name evidence="14" type="ORF">CINC_LOCUS11683</name>
</gene>
<dbReference type="PROSITE" id="PS01344">
    <property type="entry name" value="FRATAXIN_1"/>
    <property type="match status" value="1"/>
</dbReference>
<name>A0A9N8L2C3_CHRIL</name>